<evidence type="ECO:0000313" key="8">
    <source>
        <dbReference type="EMBL" id="GAA1964156.1"/>
    </source>
</evidence>
<gene>
    <name evidence="8" type="primary">menC_1</name>
    <name evidence="8" type="ORF">GCM10009838_21760</name>
</gene>
<dbReference type="InterPro" id="IPR013341">
    <property type="entry name" value="Mandelate_racemase_N_dom"/>
</dbReference>
<organism evidence="8 9">
    <name type="scientific">Catenulispora subtropica</name>
    <dbReference type="NCBI Taxonomy" id="450798"/>
    <lineage>
        <taxon>Bacteria</taxon>
        <taxon>Bacillati</taxon>
        <taxon>Actinomycetota</taxon>
        <taxon>Actinomycetes</taxon>
        <taxon>Catenulisporales</taxon>
        <taxon>Catenulisporaceae</taxon>
        <taxon>Catenulispora</taxon>
    </lineage>
</organism>
<dbReference type="SUPFAM" id="SSF54826">
    <property type="entry name" value="Enolase N-terminal domain-like"/>
    <property type="match status" value="1"/>
</dbReference>
<dbReference type="InterPro" id="IPR029065">
    <property type="entry name" value="Enolase_C-like"/>
</dbReference>
<protein>
    <recommendedName>
        <fullName evidence="5 6">o-succinylbenzoate synthase</fullName>
        <ecNumber evidence="5 6">4.2.1.113</ecNumber>
    </recommendedName>
</protein>
<dbReference type="InterPro" id="IPR029017">
    <property type="entry name" value="Enolase-like_N"/>
</dbReference>
<name>A0ABP5CHJ7_9ACTN</name>
<dbReference type="Pfam" id="PF13378">
    <property type="entry name" value="MR_MLE_C"/>
    <property type="match status" value="1"/>
</dbReference>
<keyword evidence="2" id="KW-0479">Metal-binding</keyword>
<keyword evidence="4" id="KW-0456">Lyase</keyword>
<evidence type="ECO:0000313" key="9">
    <source>
        <dbReference type="Proteomes" id="UP001499854"/>
    </source>
</evidence>
<dbReference type="InterPro" id="IPR036849">
    <property type="entry name" value="Enolase-like_C_sf"/>
</dbReference>
<keyword evidence="3" id="KW-0460">Magnesium</keyword>
<dbReference type="SFLD" id="SFLDG00180">
    <property type="entry name" value="muconate_cycloisomerase"/>
    <property type="match status" value="1"/>
</dbReference>
<comment type="caution">
    <text evidence="8">The sequence shown here is derived from an EMBL/GenBank/DDBJ whole genome shotgun (WGS) entry which is preliminary data.</text>
</comment>
<dbReference type="EC" id="4.2.1.113" evidence="5 6"/>
<dbReference type="Pfam" id="PF02746">
    <property type="entry name" value="MR_MLE_N"/>
    <property type="match status" value="1"/>
</dbReference>
<evidence type="ECO:0000259" key="7">
    <source>
        <dbReference type="SMART" id="SM00922"/>
    </source>
</evidence>
<dbReference type="CDD" id="cd03317">
    <property type="entry name" value="NAAAR"/>
    <property type="match status" value="1"/>
</dbReference>
<dbReference type="Gene3D" id="3.20.20.120">
    <property type="entry name" value="Enolase-like C-terminal domain"/>
    <property type="match status" value="1"/>
</dbReference>
<proteinExistence type="predicted"/>
<dbReference type="InterPro" id="IPR010197">
    <property type="entry name" value="OSBS/NAAAR"/>
</dbReference>
<dbReference type="EMBL" id="BAAAQM010000009">
    <property type="protein sequence ID" value="GAA1964156.1"/>
    <property type="molecule type" value="Genomic_DNA"/>
</dbReference>
<evidence type="ECO:0000256" key="3">
    <source>
        <dbReference type="ARBA" id="ARBA00022842"/>
    </source>
</evidence>
<dbReference type="Gene3D" id="3.30.390.10">
    <property type="entry name" value="Enolase-like, N-terminal domain"/>
    <property type="match status" value="1"/>
</dbReference>
<evidence type="ECO:0000256" key="1">
    <source>
        <dbReference type="ARBA" id="ARBA00001968"/>
    </source>
</evidence>
<dbReference type="PANTHER" id="PTHR48073:SF5">
    <property type="entry name" value="O-SUCCINYLBENZOATE SYNTHASE"/>
    <property type="match status" value="1"/>
</dbReference>
<dbReference type="NCBIfam" id="TIGR01928">
    <property type="entry name" value="menC_lowGC_arch"/>
    <property type="match status" value="1"/>
</dbReference>
<reference evidence="9" key="1">
    <citation type="journal article" date="2019" name="Int. J. Syst. Evol. Microbiol.">
        <title>The Global Catalogue of Microorganisms (GCM) 10K type strain sequencing project: providing services to taxonomists for standard genome sequencing and annotation.</title>
        <authorList>
            <consortium name="The Broad Institute Genomics Platform"/>
            <consortium name="The Broad Institute Genome Sequencing Center for Infectious Disease"/>
            <person name="Wu L."/>
            <person name="Ma J."/>
        </authorList>
    </citation>
    <scope>NUCLEOTIDE SEQUENCE [LARGE SCALE GENOMIC DNA]</scope>
    <source>
        <strain evidence="9">JCM 16013</strain>
    </source>
</reference>
<dbReference type="RefSeq" id="WP_344656824.1">
    <property type="nucleotide sequence ID" value="NZ_BAAAQM010000009.1"/>
</dbReference>
<accession>A0ABP5CHJ7</accession>
<dbReference type="SFLD" id="SFLDS00001">
    <property type="entry name" value="Enolase"/>
    <property type="match status" value="1"/>
</dbReference>
<sequence length="376" mass="40303">MKLIGVELRRLAIPLVAPFRTSFGTQQTRELGLIRVQTDSADGYGELVTMADPVYSSEYTDGAIAVVRDYLVPMLAAAAARAAAQSRDLDPWAVAPALAPIKGHRMAKAALETAVLDAWLRERSLSLAEWLGATRNTVAAGVSVGIMDSVPQLLDAVGGYLAEGYVRIKLKIEPGWDVEPVRAVRERFGDEVLLQVDANTAYTLGDAPQLARLDPFGLLLIEQPLDEEDVRGHAELAKRIKTPVCLDESIVSARAAADAIALGACAIVNIKPGRVGGYLESRRIHDVCVAHGVPVWCGGMLETGLGRAANVALAALPGFTLPGDTSASDRYYRTDITEPFTLVDGHLAVPREPGIGRSPIPELLDTVTETREWIAL</sequence>
<dbReference type="SFLD" id="SFLDF00009">
    <property type="entry name" value="o-succinylbenzoate_synthase"/>
    <property type="match status" value="1"/>
</dbReference>
<evidence type="ECO:0000256" key="5">
    <source>
        <dbReference type="ARBA" id="ARBA00029491"/>
    </source>
</evidence>
<feature type="domain" description="Mandelate racemase/muconate lactonizing enzyme C-terminal" evidence="7">
    <location>
        <begin position="150"/>
        <end position="243"/>
    </location>
</feature>
<keyword evidence="9" id="KW-1185">Reference proteome</keyword>
<dbReference type="SUPFAM" id="SSF51604">
    <property type="entry name" value="Enolase C-terminal domain-like"/>
    <property type="match status" value="1"/>
</dbReference>
<comment type="cofactor">
    <cofactor evidence="1">
        <name>a divalent metal cation</name>
        <dbReference type="ChEBI" id="CHEBI:60240"/>
    </cofactor>
</comment>
<dbReference type="PANTHER" id="PTHR48073">
    <property type="entry name" value="O-SUCCINYLBENZOATE SYNTHASE-RELATED"/>
    <property type="match status" value="1"/>
</dbReference>
<evidence type="ECO:0000256" key="4">
    <source>
        <dbReference type="ARBA" id="ARBA00023239"/>
    </source>
</evidence>
<dbReference type="SMART" id="SM00922">
    <property type="entry name" value="MR_MLE"/>
    <property type="match status" value="1"/>
</dbReference>
<evidence type="ECO:0000256" key="6">
    <source>
        <dbReference type="NCBIfam" id="TIGR01928"/>
    </source>
</evidence>
<evidence type="ECO:0000256" key="2">
    <source>
        <dbReference type="ARBA" id="ARBA00022723"/>
    </source>
</evidence>
<dbReference type="InterPro" id="IPR013342">
    <property type="entry name" value="Mandelate_racemase_C"/>
</dbReference>
<dbReference type="Proteomes" id="UP001499854">
    <property type="component" value="Unassembled WGS sequence"/>
</dbReference>